<dbReference type="EMBL" id="LT629785">
    <property type="protein sequence ID" value="SDT88983.1"/>
    <property type="molecule type" value="Genomic_DNA"/>
</dbReference>
<evidence type="ECO:0000313" key="2">
    <source>
        <dbReference type="EMBL" id="SDT88983.1"/>
    </source>
</evidence>
<dbReference type="AlphaFoldDB" id="A0A1H2E1Q9"/>
<dbReference type="Proteomes" id="UP000243232">
    <property type="component" value="Chromosome I"/>
</dbReference>
<dbReference type="Gene3D" id="2.40.70.10">
    <property type="entry name" value="Acid Proteases"/>
    <property type="match status" value="1"/>
</dbReference>
<name>A0A1H2E1Q9_9PSED</name>
<dbReference type="GO" id="GO:0008233">
    <property type="term" value="F:peptidase activity"/>
    <property type="evidence" value="ECO:0007669"/>
    <property type="project" value="UniProtKB-KW"/>
</dbReference>
<protein>
    <submittedName>
        <fullName evidence="2">Aspartyl protease family protein</fullName>
    </submittedName>
</protein>
<evidence type="ECO:0000256" key="1">
    <source>
        <dbReference type="SAM" id="Phobius"/>
    </source>
</evidence>
<sequence length="175" mass="19072">MIEEPLPGQRAGRVMLIIAWLLAIALGTWLFGNWQEGKRNPNQAPQSRHGEGFIEIRLASGQGGHYLLDGRINAESVTFMLDTGATQVAIPLAVAERIGLQKLRPIQVNTANGTARGWSTAIDSLQLGDIQLHQVAAIIVPNMDGEQVLLGMSALKKLEFTQRDGTLVLRQNTVE</sequence>
<accession>A0A1H2E1Q9</accession>
<dbReference type="CDD" id="cd05483">
    <property type="entry name" value="retropepsin_like_bacteria"/>
    <property type="match status" value="1"/>
</dbReference>
<dbReference type="InterPro" id="IPR034122">
    <property type="entry name" value="Retropepsin-like_bacterial"/>
</dbReference>
<keyword evidence="1" id="KW-0472">Membrane</keyword>
<dbReference type="GO" id="GO:0006508">
    <property type="term" value="P:proteolysis"/>
    <property type="evidence" value="ECO:0007669"/>
    <property type="project" value="UniProtKB-KW"/>
</dbReference>
<keyword evidence="1" id="KW-1133">Transmembrane helix</keyword>
<dbReference type="InterPro" id="IPR011969">
    <property type="entry name" value="Clan_AA_Asp_peptidase_C"/>
</dbReference>
<dbReference type="Pfam" id="PF13975">
    <property type="entry name" value="gag-asp_proteas"/>
    <property type="match status" value="1"/>
</dbReference>
<keyword evidence="2" id="KW-0645">Protease</keyword>
<feature type="transmembrane region" description="Helical" evidence="1">
    <location>
        <begin position="12"/>
        <end position="32"/>
    </location>
</feature>
<keyword evidence="1" id="KW-0812">Transmembrane</keyword>
<dbReference type="NCBIfam" id="TIGR02281">
    <property type="entry name" value="clan_AA_DTGA"/>
    <property type="match status" value="1"/>
</dbReference>
<keyword evidence="2" id="KW-0378">Hydrolase</keyword>
<dbReference type="SUPFAM" id="SSF50630">
    <property type="entry name" value="Acid proteases"/>
    <property type="match status" value="1"/>
</dbReference>
<proteinExistence type="predicted"/>
<evidence type="ECO:0000313" key="3">
    <source>
        <dbReference type="Proteomes" id="UP000243232"/>
    </source>
</evidence>
<dbReference type="STRING" id="364197.SAMN05216296_0291"/>
<organism evidence="2 3">
    <name type="scientific">Pseudomonas pohangensis</name>
    <dbReference type="NCBI Taxonomy" id="364197"/>
    <lineage>
        <taxon>Bacteria</taxon>
        <taxon>Pseudomonadati</taxon>
        <taxon>Pseudomonadota</taxon>
        <taxon>Gammaproteobacteria</taxon>
        <taxon>Pseudomonadales</taxon>
        <taxon>Pseudomonadaceae</taxon>
        <taxon>Pseudomonas</taxon>
    </lineage>
</organism>
<gene>
    <name evidence="2" type="ORF">SAMN05216296_0291</name>
</gene>
<reference evidence="3" key="1">
    <citation type="submission" date="2016-10" db="EMBL/GenBank/DDBJ databases">
        <authorList>
            <person name="Varghese N."/>
            <person name="Submissions S."/>
        </authorList>
    </citation>
    <scope>NUCLEOTIDE SEQUENCE [LARGE SCALE GENOMIC DNA]</scope>
    <source>
        <strain evidence="3">DSM 17875</strain>
    </source>
</reference>
<keyword evidence="3" id="KW-1185">Reference proteome</keyword>
<dbReference type="InterPro" id="IPR021109">
    <property type="entry name" value="Peptidase_aspartic_dom_sf"/>
</dbReference>